<dbReference type="GO" id="GO:0016491">
    <property type="term" value="F:oxidoreductase activity"/>
    <property type="evidence" value="ECO:0007669"/>
    <property type="project" value="UniProtKB-KW"/>
</dbReference>
<dbReference type="PANTHER" id="PTHR14239">
    <property type="entry name" value="DUDULIN-RELATED"/>
    <property type="match status" value="1"/>
</dbReference>
<dbReference type="SUPFAM" id="SSF51735">
    <property type="entry name" value="NAD(P)-binding Rossmann-fold domains"/>
    <property type="match status" value="1"/>
</dbReference>
<protein>
    <submittedName>
        <fullName evidence="3">Putative dinucleotide-binding enzyme</fullName>
    </submittedName>
</protein>
<evidence type="ECO:0000313" key="3">
    <source>
        <dbReference type="EMBL" id="MBB5868180.1"/>
    </source>
</evidence>
<dbReference type="AlphaFoldDB" id="A0A841BMY4"/>
<reference evidence="3 4" key="1">
    <citation type="submission" date="2020-08" db="EMBL/GenBank/DDBJ databases">
        <title>Sequencing the genomes of 1000 actinobacteria strains.</title>
        <authorList>
            <person name="Klenk H.-P."/>
        </authorList>
    </citation>
    <scope>NUCLEOTIDE SEQUENCE [LARGE SCALE GENOMIC DNA]</scope>
    <source>
        <strain evidence="3 4">DSM 45362</strain>
    </source>
</reference>
<dbReference type="InterPro" id="IPR028939">
    <property type="entry name" value="P5C_Rdtase_cat_N"/>
</dbReference>
<dbReference type="RefSeq" id="WP_184833921.1">
    <property type="nucleotide sequence ID" value="NZ_JACHMN010000002.1"/>
</dbReference>
<sequence>MRIAVLGTGAVGRALAGRLAELGHEVSIGTRDVAATLAQTAVDGMGNQPFTVWAQAHTQVPLLTFADAAAGAEVVVNATSGTVSLAALTAAGSDNLAGKPLLDISNPLDFSKGFPPSMSVPDTDSVAERIQAAFPTALVVKTLNTMTATLMVYPRQLADGDHSAFLSGNDAGAKALARELLESFGHTDIIDLGDITTARGAEMIMPLWLRAMGALGTSIFQFKIVR</sequence>
<keyword evidence="1" id="KW-0560">Oxidoreductase</keyword>
<organism evidence="3 4">
    <name type="scientific">Allocatelliglobosispora scoriae</name>
    <dbReference type="NCBI Taxonomy" id="643052"/>
    <lineage>
        <taxon>Bacteria</taxon>
        <taxon>Bacillati</taxon>
        <taxon>Actinomycetota</taxon>
        <taxon>Actinomycetes</taxon>
        <taxon>Micromonosporales</taxon>
        <taxon>Micromonosporaceae</taxon>
        <taxon>Allocatelliglobosispora</taxon>
    </lineage>
</organism>
<proteinExistence type="predicted"/>
<dbReference type="Gene3D" id="3.40.50.720">
    <property type="entry name" value="NAD(P)-binding Rossmann-like Domain"/>
    <property type="match status" value="1"/>
</dbReference>
<dbReference type="InterPro" id="IPR036291">
    <property type="entry name" value="NAD(P)-bd_dom_sf"/>
</dbReference>
<dbReference type="EMBL" id="JACHMN010000002">
    <property type="protein sequence ID" value="MBB5868180.1"/>
    <property type="molecule type" value="Genomic_DNA"/>
</dbReference>
<gene>
    <name evidence="3" type="ORF">F4553_001559</name>
</gene>
<comment type="caution">
    <text evidence="3">The sequence shown here is derived from an EMBL/GenBank/DDBJ whole genome shotgun (WGS) entry which is preliminary data.</text>
</comment>
<name>A0A841BMY4_9ACTN</name>
<evidence type="ECO:0000256" key="1">
    <source>
        <dbReference type="ARBA" id="ARBA00023002"/>
    </source>
</evidence>
<dbReference type="Proteomes" id="UP000587527">
    <property type="component" value="Unassembled WGS sequence"/>
</dbReference>
<dbReference type="Pfam" id="PF03807">
    <property type="entry name" value="F420_oxidored"/>
    <property type="match status" value="1"/>
</dbReference>
<evidence type="ECO:0000313" key="4">
    <source>
        <dbReference type="Proteomes" id="UP000587527"/>
    </source>
</evidence>
<feature type="domain" description="Pyrroline-5-carboxylate reductase catalytic N-terminal" evidence="2">
    <location>
        <begin position="2"/>
        <end position="107"/>
    </location>
</feature>
<keyword evidence="4" id="KW-1185">Reference proteome</keyword>
<evidence type="ECO:0000259" key="2">
    <source>
        <dbReference type="Pfam" id="PF03807"/>
    </source>
</evidence>
<accession>A0A841BMY4</accession>
<dbReference type="InterPro" id="IPR051267">
    <property type="entry name" value="STEAP_metalloreductase"/>
</dbReference>